<name>A0A068RW96_9FUNG</name>
<dbReference type="SUPFAM" id="SSF56784">
    <property type="entry name" value="HAD-like"/>
    <property type="match status" value="1"/>
</dbReference>
<dbReference type="InterPro" id="IPR036412">
    <property type="entry name" value="HAD-like_sf"/>
</dbReference>
<reference evidence="1" key="1">
    <citation type="submission" date="2013-08" db="EMBL/GenBank/DDBJ databases">
        <title>Gene expansion shapes genome architecture in the human pathogen Lichtheimia corymbifera: an evolutionary genomics analysis in the ancient terrestrial Mucorales (Mucoromycotina).</title>
        <authorList>
            <person name="Schwartze V.U."/>
            <person name="Winter S."/>
            <person name="Shelest E."/>
            <person name="Marcet-Houben M."/>
            <person name="Horn F."/>
            <person name="Wehner S."/>
            <person name="Hoffmann K."/>
            <person name="Riege K."/>
            <person name="Sammeth M."/>
            <person name="Nowrousian M."/>
            <person name="Valiante V."/>
            <person name="Linde J."/>
            <person name="Jacobsen I.D."/>
            <person name="Marz M."/>
            <person name="Brakhage A.A."/>
            <person name="Gabaldon T."/>
            <person name="Bocker S."/>
            <person name="Voigt K."/>
        </authorList>
    </citation>
    <scope>NUCLEOTIDE SEQUENCE [LARGE SCALE GENOMIC DNA]</scope>
    <source>
        <strain evidence="1">FSU 9682</strain>
    </source>
</reference>
<dbReference type="PANTHER" id="PTHR43481:SF4">
    <property type="entry name" value="GLYCEROL-1-PHOSPHATE PHOSPHOHYDROLASE 1-RELATED"/>
    <property type="match status" value="1"/>
</dbReference>
<dbReference type="STRING" id="1263082.A0A068RW96"/>
<dbReference type="SFLD" id="SFLDS00003">
    <property type="entry name" value="Haloacid_Dehalogenase"/>
    <property type="match status" value="1"/>
</dbReference>
<organism evidence="1 2">
    <name type="scientific">Lichtheimia corymbifera JMRC:FSU:9682</name>
    <dbReference type="NCBI Taxonomy" id="1263082"/>
    <lineage>
        <taxon>Eukaryota</taxon>
        <taxon>Fungi</taxon>
        <taxon>Fungi incertae sedis</taxon>
        <taxon>Mucoromycota</taxon>
        <taxon>Mucoromycotina</taxon>
        <taxon>Mucoromycetes</taxon>
        <taxon>Mucorales</taxon>
        <taxon>Lichtheimiaceae</taxon>
        <taxon>Lichtheimia</taxon>
    </lineage>
</organism>
<sequence>MQQVFRAKGFAFDLDGTLIDTTPLVEQHWREFALEHGLDAEKILETSHGRRTIETLQKWIPDKATIEMADDMERKLTAKTEGLSILPGVAALLEKIPLASTAVCTAGTRHMAENRLTQVGLDVPKVMSTGDSVSRGKPDPEGYLSAAERLGIDPKDCLVFEDAPAGVQAAKAAGMDCIACATTHTVEQLKEAGASCVVQFLTDVDIEQLPDGSFDVIASRTL</sequence>
<evidence type="ECO:0000313" key="2">
    <source>
        <dbReference type="Proteomes" id="UP000027586"/>
    </source>
</evidence>
<dbReference type="EMBL" id="CBTN010000020">
    <property type="protein sequence ID" value="CDH53887.1"/>
    <property type="molecule type" value="Genomic_DNA"/>
</dbReference>
<dbReference type="GO" id="GO:0050308">
    <property type="term" value="F:sugar-phosphatase activity"/>
    <property type="evidence" value="ECO:0007669"/>
    <property type="project" value="TreeGrafter"/>
</dbReference>
<keyword evidence="2" id="KW-1185">Reference proteome</keyword>
<dbReference type="InterPro" id="IPR023198">
    <property type="entry name" value="PGP-like_dom2"/>
</dbReference>
<comment type="caution">
    <text evidence="1">The sequence shown here is derived from an EMBL/GenBank/DDBJ whole genome shotgun (WGS) entry which is preliminary data.</text>
</comment>
<evidence type="ECO:0000313" key="1">
    <source>
        <dbReference type="EMBL" id="CDH53887.1"/>
    </source>
</evidence>
<dbReference type="Pfam" id="PF00702">
    <property type="entry name" value="Hydrolase"/>
    <property type="match status" value="1"/>
</dbReference>
<dbReference type="Gene3D" id="1.10.150.240">
    <property type="entry name" value="Putative phosphatase, domain 2"/>
    <property type="match status" value="1"/>
</dbReference>
<accession>A0A068RW96</accession>
<dbReference type="Gene3D" id="3.40.50.1000">
    <property type="entry name" value="HAD superfamily/HAD-like"/>
    <property type="match status" value="1"/>
</dbReference>
<dbReference type="PANTHER" id="PTHR43481">
    <property type="entry name" value="FRUCTOSE-1-PHOSPHATE PHOSPHATASE"/>
    <property type="match status" value="1"/>
</dbReference>
<dbReference type="SFLD" id="SFLDG01135">
    <property type="entry name" value="C1.5.6:_HAD__Beta-PGM__Phospha"/>
    <property type="match status" value="1"/>
</dbReference>
<dbReference type="CDD" id="cd07527">
    <property type="entry name" value="HAD_ScGPP-like"/>
    <property type="match status" value="1"/>
</dbReference>
<dbReference type="Proteomes" id="UP000027586">
    <property type="component" value="Unassembled WGS sequence"/>
</dbReference>
<proteinExistence type="predicted"/>
<dbReference type="InterPro" id="IPR023214">
    <property type="entry name" value="HAD_sf"/>
</dbReference>
<gene>
    <name evidence="1" type="ORF">LCOR_05191.1</name>
</gene>
<dbReference type="VEuPathDB" id="FungiDB:LCOR_05191.1"/>
<protein>
    <submittedName>
        <fullName evidence="1">Had-variant 3 family protein</fullName>
    </submittedName>
</protein>
<dbReference type="InterPro" id="IPR006439">
    <property type="entry name" value="HAD-SF_hydro_IA"/>
</dbReference>
<dbReference type="NCBIfam" id="TIGR01509">
    <property type="entry name" value="HAD-SF-IA-v3"/>
    <property type="match status" value="1"/>
</dbReference>
<dbReference type="OrthoDB" id="40579at2759"/>
<dbReference type="InterPro" id="IPR051806">
    <property type="entry name" value="HAD-like_SPP"/>
</dbReference>
<dbReference type="SFLD" id="SFLDG01129">
    <property type="entry name" value="C1.5:_HAD__Beta-PGM__Phosphata"/>
    <property type="match status" value="1"/>
</dbReference>
<dbReference type="AlphaFoldDB" id="A0A068RW96"/>